<dbReference type="Proteomes" id="UP000075880">
    <property type="component" value="Unassembled WGS sequence"/>
</dbReference>
<dbReference type="AlphaFoldDB" id="A0AAG5CPM8"/>
<evidence type="ECO:0000256" key="1">
    <source>
        <dbReference type="SAM" id="MobiDB-lite"/>
    </source>
</evidence>
<proteinExistence type="predicted"/>
<evidence type="ECO:0000313" key="3">
    <source>
        <dbReference type="Proteomes" id="UP000075880"/>
    </source>
</evidence>
<feature type="compositionally biased region" description="Basic and acidic residues" evidence="1">
    <location>
        <begin position="321"/>
        <end position="336"/>
    </location>
</feature>
<feature type="region of interest" description="Disordered" evidence="1">
    <location>
        <begin position="1"/>
        <end position="58"/>
    </location>
</feature>
<organism evidence="2 3">
    <name type="scientific">Anopheles atroparvus</name>
    <name type="common">European mosquito</name>
    <dbReference type="NCBI Taxonomy" id="41427"/>
    <lineage>
        <taxon>Eukaryota</taxon>
        <taxon>Metazoa</taxon>
        <taxon>Ecdysozoa</taxon>
        <taxon>Arthropoda</taxon>
        <taxon>Hexapoda</taxon>
        <taxon>Insecta</taxon>
        <taxon>Pterygota</taxon>
        <taxon>Neoptera</taxon>
        <taxon>Endopterygota</taxon>
        <taxon>Diptera</taxon>
        <taxon>Nematocera</taxon>
        <taxon>Culicoidea</taxon>
        <taxon>Culicidae</taxon>
        <taxon>Anophelinae</taxon>
        <taxon>Anopheles</taxon>
    </lineage>
</organism>
<feature type="region of interest" description="Disordered" evidence="1">
    <location>
        <begin position="286"/>
        <end position="305"/>
    </location>
</feature>
<feature type="region of interest" description="Disordered" evidence="1">
    <location>
        <begin position="313"/>
        <end position="344"/>
    </location>
</feature>
<name>A0AAG5CPM8_ANOAO</name>
<feature type="compositionally biased region" description="Polar residues" evidence="1">
    <location>
        <begin position="47"/>
        <end position="58"/>
    </location>
</feature>
<evidence type="ECO:0000313" key="2">
    <source>
        <dbReference type="EnsemblMetazoa" id="ENSAATROPP000548"/>
    </source>
</evidence>
<keyword evidence="3" id="KW-1185">Reference proteome</keyword>
<reference evidence="2" key="1">
    <citation type="submission" date="2024-04" db="UniProtKB">
        <authorList>
            <consortium name="EnsemblMetazoa"/>
        </authorList>
    </citation>
    <scope>IDENTIFICATION</scope>
    <source>
        <strain evidence="2">EBRO</strain>
    </source>
</reference>
<feature type="compositionally biased region" description="Polar residues" evidence="1">
    <location>
        <begin position="23"/>
        <end position="34"/>
    </location>
</feature>
<sequence length="383" mass="42055">MSSRKSRLSLSSDVRKDAGGKTTCRTPVRTTKGTKNSDTRTNDDSSEVSPSQGAEYSPVISLTQDNAFHAINGVSWKWNSPQRFHGQIRMKAADARKSNHKPLLKLKHSETPAEAPKEATGFNKFISKLNLLMGKENVGENIAGPESGGLSVDTLEETDFQTAEHGQCEDQAHSESSEDDIFQQHCMEDAGDECGTLVDTAGRRPSESLDAFEHQFIDDELDDSKLDRILIKASQTVEQKLNNPTLPPPTVIPKRSEPDLSVPFEMNDSDMDGFLVQASLMVEEKLSDSSQESTSHKQGTNANLIDAVAVPPSQTKNLSTEVERKRAQPNAHRSDEGAVASTSEVTISQENLKALLEKKRQEALLRLQNNRLKRAMKGTNSNG</sequence>
<protein>
    <submittedName>
        <fullName evidence="2">Uncharacterized protein</fullName>
    </submittedName>
</protein>
<accession>A0AAG5CPM8</accession>
<feature type="compositionally biased region" description="Polar residues" evidence="1">
    <location>
        <begin position="288"/>
        <end position="303"/>
    </location>
</feature>
<dbReference type="EnsemblMetazoa" id="ENSAATROPT000575">
    <property type="protein sequence ID" value="ENSAATROPP000548"/>
    <property type="gene ID" value="ENSAATROPG000465"/>
</dbReference>